<reference evidence="5 6" key="1">
    <citation type="submission" date="2020-06" db="EMBL/GenBank/DDBJ databases">
        <authorList>
            <person name="Jo H."/>
        </authorList>
    </citation>
    <scope>NUCLEOTIDE SEQUENCE [LARGE SCALE GENOMIC DNA]</scope>
    <source>
        <strain evidence="5 6">I46</strain>
    </source>
</reference>
<evidence type="ECO:0000313" key="6">
    <source>
        <dbReference type="Proteomes" id="UP000509638"/>
    </source>
</evidence>
<dbReference type="EMBL" id="CP058316">
    <property type="protein sequence ID" value="QLD12798.1"/>
    <property type="molecule type" value="Genomic_DNA"/>
</dbReference>
<accession>A0A7D5JGR4</accession>
<sequence>MAHELEFPDSFLWGGAIAANQVEGAWREGGKGPSVSDVFLSGAHGSPRLASLDFSLDGRYPSRDATRFYDNYADDIALFAEMGYSVLRLSIAWTRIFPRGDEETPNEAGLQFYDRVFAELRKHGIRPIVTISHNELPLGLAQKFDGWGDRRMIDRYLALCEVLFERYRDDVTYWIPFNEINNLTLPLTVFMHGGIIPEGMTSFGDGTDDRDLRFQAMHHVLVAAARAVELGRRVNPDFRFGSMTCHITLYPLTPNPADVLLAQQDDALRNNFCADVQLQGEYPYYQVTWMQREGIVLDITDEDRRVLRENTHDFYAFSYYMSVCASADDEVAQTSGNIMGGARNPYLDESEWAWQIDPVGLRYTLNKVYDRYRVPIMITENGLGATDELVDGRVHDDYRISYLREHIAQMRLAIDDGVELIAYTPWAAIDIISVSTGEMRKRYGFVYVDVDDDGNGTYARYRKDSFDWYRRVIETRGRDLGVSTGEPAQGVVS</sequence>
<keyword evidence="2 5" id="KW-0378">Hydrolase</keyword>
<evidence type="ECO:0000256" key="1">
    <source>
        <dbReference type="ARBA" id="ARBA00010838"/>
    </source>
</evidence>
<evidence type="ECO:0000256" key="3">
    <source>
        <dbReference type="ARBA" id="ARBA00023295"/>
    </source>
</evidence>
<dbReference type="InterPro" id="IPR033132">
    <property type="entry name" value="GH_1_N_CS"/>
</dbReference>
<name>A0A7D5JGR4_9MICO</name>
<dbReference type="GO" id="GO:0008422">
    <property type="term" value="F:beta-glucosidase activity"/>
    <property type="evidence" value="ECO:0007669"/>
    <property type="project" value="TreeGrafter"/>
</dbReference>
<dbReference type="PROSITE" id="PS00653">
    <property type="entry name" value="GLYCOSYL_HYDROL_F1_2"/>
    <property type="match status" value="1"/>
</dbReference>
<dbReference type="AlphaFoldDB" id="A0A7D5JGR4"/>
<organism evidence="5 6">
    <name type="scientific">Microbacterium oleivorans</name>
    <dbReference type="NCBI Taxonomy" id="273677"/>
    <lineage>
        <taxon>Bacteria</taxon>
        <taxon>Bacillati</taxon>
        <taxon>Actinomycetota</taxon>
        <taxon>Actinomycetes</taxon>
        <taxon>Micrococcales</taxon>
        <taxon>Microbacteriaceae</taxon>
        <taxon>Microbacterium</taxon>
    </lineage>
</organism>
<proteinExistence type="inferred from homology"/>
<dbReference type="Proteomes" id="UP000509638">
    <property type="component" value="Chromosome"/>
</dbReference>
<gene>
    <name evidence="5" type="ORF">HW566_14060</name>
</gene>
<evidence type="ECO:0000256" key="2">
    <source>
        <dbReference type="ARBA" id="ARBA00022801"/>
    </source>
</evidence>
<dbReference type="PANTHER" id="PTHR10353">
    <property type="entry name" value="GLYCOSYL HYDROLASE"/>
    <property type="match status" value="1"/>
</dbReference>
<dbReference type="GO" id="GO:0005829">
    <property type="term" value="C:cytosol"/>
    <property type="evidence" value="ECO:0007669"/>
    <property type="project" value="TreeGrafter"/>
</dbReference>
<dbReference type="GO" id="GO:0016052">
    <property type="term" value="P:carbohydrate catabolic process"/>
    <property type="evidence" value="ECO:0007669"/>
    <property type="project" value="TreeGrafter"/>
</dbReference>
<dbReference type="SUPFAM" id="SSF51445">
    <property type="entry name" value="(Trans)glycosidases"/>
    <property type="match status" value="1"/>
</dbReference>
<dbReference type="PRINTS" id="PR00131">
    <property type="entry name" value="GLHYDRLASE1"/>
</dbReference>
<evidence type="ECO:0000313" key="5">
    <source>
        <dbReference type="EMBL" id="QLD12798.1"/>
    </source>
</evidence>
<dbReference type="InterPro" id="IPR001360">
    <property type="entry name" value="Glyco_hydro_1"/>
</dbReference>
<dbReference type="Pfam" id="PF00232">
    <property type="entry name" value="Glyco_hydro_1"/>
    <property type="match status" value="1"/>
</dbReference>
<protein>
    <submittedName>
        <fullName evidence="5">Glycoside hydrolase family 1 protein</fullName>
    </submittedName>
</protein>
<evidence type="ECO:0000256" key="4">
    <source>
        <dbReference type="RuleBase" id="RU003690"/>
    </source>
</evidence>
<dbReference type="FunFam" id="3.20.20.80:FF:000004">
    <property type="entry name" value="Beta-glucosidase 6-phospho-beta-glucosidase"/>
    <property type="match status" value="1"/>
</dbReference>
<dbReference type="InterPro" id="IPR017853">
    <property type="entry name" value="GH"/>
</dbReference>
<dbReference type="RefSeq" id="WP_178013881.1">
    <property type="nucleotide sequence ID" value="NZ_CP058316.1"/>
</dbReference>
<keyword evidence="3" id="KW-0326">Glycosidase</keyword>
<comment type="similarity">
    <text evidence="1 4">Belongs to the glycosyl hydrolase 1 family.</text>
</comment>
<dbReference type="PANTHER" id="PTHR10353:SF296">
    <property type="entry name" value="6-PHOSPHO-BETA-GLUCOSIDASE"/>
    <property type="match status" value="1"/>
</dbReference>
<dbReference type="Gene3D" id="3.20.20.80">
    <property type="entry name" value="Glycosidases"/>
    <property type="match status" value="1"/>
</dbReference>